<keyword evidence="10" id="KW-0943">RNA-mediated gene silencing</keyword>
<proteinExistence type="inferred from homology"/>
<comment type="similarity">
    <text evidence="2">Belongs to the methyltransferase superfamily. HEN1 family.</text>
</comment>
<dbReference type="GO" id="GO:0090486">
    <property type="term" value="F:small RNA 2'-O-methyltransferase activity"/>
    <property type="evidence" value="ECO:0007669"/>
    <property type="project" value="UniProtKB-EC"/>
</dbReference>
<gene>
    <name evidence="13" type="ORF">CHIRRI_LOCUS3791</name>
</gene>
<dbReference type="AlphaFoldDB" id="A0A9N9RPM2"/>
<evidence type="ECO:0000313" key="13">
    <source>
        <dbReference type="EMBL" id="CAG9800853.1"/>
    </source>
</evidence>
<dbReference type="GO" id="GO:0046872">
    <property type="term" value="F:metal ion binding"/>
    <property type="evidence" value="ECO:0007669"/>
    <property type="project" value="UniProtKB-KW"/>
</dbReference>
<dbReference type="InterPro" id="IPR026610">
    <property type="entry name" value="Hen1"/>
</dbReference>
<dbReference type="EMBL" id="OU895877">
    <property type="protein sequence ID" value="CAG9800853.1"/>
    <property type="molecule type" value="Genomic_DNA"/>
</dbReference>
<reference evidence="13" key="1">
    <citation type="submission" date="2022-01" db="EMBL/GenBank/DDBJ databases">
        <authorList>
            <person name="King R."/>
        </authorList>
    </citation>
    <scope>NUCLEOTIDE SEQUENCE</scope>
</reference>
<dbReference type="Proteomes" id="UP001153620">
    <property type="component" value="Chromosome 1"/>
</dbReference>
<evidence type="ECO:0000256" key="6">
    <source>
        <dbReference type="ARBA" id="ARBA00022691"/>
    </source>
</evidence>
<evidence type="ECO:0000256" key="10">
    <source>
        <dbReference type="ARBA" id="ARBA00023158"/>
    </source>
</evidence>
<keyword evidence="5" id="KW-0808">Transferase</keyword>
<dbReference type="GO" id="GO:0034587">
    <property type="term" value="P:piRNA processing"/>
    <property type="evidence" value="ECO:0007669"/>
    <property type="project" value="TreeGrafter"/>
</dbReference>
<dbReference type="PANTHER" id="PTHR21404:SF3">
    <property type="entry name" value="SMALL RNA 2'-O-METHYLTRANSFERASE"/>
    <property type="match status" value="1"/>
</dbReference>
<evidence type="ECO:0000256" key="11">
    <source>
        <dbReference type="ARBA" id="ARBA00035025"/>
    </source>
</evidence>
<evidence type="ECO:0000256" key="7">
    <source>
        <dbReference type="ARBA" id="ARBA00022723"/>
    </source>
</evidence>
<dbReference type="GO" id="GO:0001510">
    <property type="term" value="P:RNA methylation"/>
    <property type="evidence" value="ECO:0007669"/>
    <property type="project" value="InterPro"/>
</dbReference>
<evidence type="ECO:0000313" key="14">
    <source>
        <dbReference type="Proteomes" id="UP001153620"/>
    </source>
</evidence>
<dbReference type="SUPFAM" id="SSF53335">
    <property type="entry name" value="S-adenosyl-L-methionine-dependent methyltransferases"/>
    <property type="match status" value="1"/>
</dbReference>
<dbReference type="OrthoDB" id="2154311at2759"/>
<keyword evidence="9" id="KW-0694">RNA-binding</keyword>
<evidence type="ECO:0000256" key="9">
    <source>
        <dbReference type="ARBA" id="ARBA00022884"/>
    </source>
</evidence>
<evidence type="ECO:0000256" key="5">
    <source>
        <dbReference type="ARBA" id="ARBA00022679"/>
    </source>
</evidence>
<dbReference type="PANTHER" id="PTHR21404">
    <property type="entry name" value="HEN1"/>
    <property type="match status" value="1"/>
</dbReference>
<comment type="cofactor">
    <cofactor evidence="1">
        <name>Mg(2+)</name>
        <dbReference type="ChEBI" id="CHEBI:18420"/>
    </cofactor>
</comment>
<reference evidence="13" key="2">
    <citation type="submission" date="2022-10" db="EMBL/GenBank/DDBJ databases">
        <authorList>
            <consortium name="ENA_rothamsted_submissions"/>
            <consortium name="culmorum"/>
            <person name="King R."/>
        </authorList>
    </citation>
    <scope>NUCLEOTIDE SEQUENCE</scope>
</reference>
<dbReference type="GO" id="GO:0005634">
    <property type="term" value="C:nucleus"/>
    <property type="evidence" value="ECO:0007669"/>
    <property type="project" value="TreeGrafter"/>
</dbReference>
<dbReference type="GO" id="GO:0003723">
    <property type="term" value="F:RNA binding"/>
    <property type="evidence" value="ECO:0007669"/>
    <property type="project" value="UniProtKB-KW"/>
</dbReference>
<organism evidence="13 14">
    <name type="scientific">Chironomus riparius</name>
    <dbReference type="NCBI Taxonomy" id="315576"/>
    <lineage>
        <taxon>Eukaryota</taxon>
        <taxon>Metazoa</taxon>
        <taxon>Ecdysozoa</taxon>
        <taxon>Arthropoda</taxon>
        <taxon>Hexapoda</taxon>
        <taxon>Insecta</taxon>
        <taxon>Pterygota</taxon>
        <taxon>Neoptera</taxon>
        <taxon>Endopterygota</taxon>
        <taxon>Diptera</taxon>
        <taxon>Nematocera</taxon>
        <taxon>Chironomoidea</taxon>
        <taxon>Chironomidae</taxon>
        <taxon>Chironominae</taxon>
        <taxon>Chironomus</taxon>
    </lineage>
</organism>
<dbReference type="EC" id="2.1.1.386" evidence="11"/>
<keyword evidence="4" id="KW-0489">Methyltransferase</keyword>
<protein>
    <recommendedName>
        <fullName evidence="3">Small RNA 2'-O-methyltransferase</fullName>
        <ecNumber evidence="11">2.1.1.386</ecNumber>
    </recommendedName>
</protein>
<keyword evidence="14" id="KW-1185">Reference proteome</keyword>
<evidence type="ECO:0000256" key="12">
    <source>
        <dbReference type="ARBA" id="ARBA00048418"/>
    </source>
</evidence>
<accession>A0A9N9RPM2</accession>
<sequence>MDKFDIANPCTATYFNQEGHIIFDPCVYIQRYQATLNCLKLEQFKKKVNRIVEFGCAEMKFFTYIKTGLTDRKLWVKLVDIDEDLLLRCKGHVHPLLMDHVKKRENELNVEVWYGDVSINNPNFKDIDAVIAIELIEHLYPQVLDEVPYQIFENLNPKIAIFSTPNCEFNKVFDLEPGKFRHADHKFEWTREQFKDWCDHIIVRFPEYSYKMEGIGKPPIGYEIEDVGYSSQFALFVRNDILDFLNEPYESNNDNDVETAQNKEVVPESHVHCDGYILLGTIDYPVFQDLRSKIEKIIDEVCYHVNRYKYMEEQFYNLDNYRTEIPINLVTQACWETSTNEEEIANIIKERYQVENNFIIIEDEALDFEQQDEGDCQGLSFFYIAGDCQP</sequence>
<comment type="catalytic activity">
    <reaction evidence="12">
        <text>small RNA 3'-end nucleotide + S-adenosyl-L-methionine = small RNA 3'-end 2'-O-methylnucleotide + S-adenosyl-L-homocysteine + H(+)</text>
        <dbReference type="Rhea" id="RHEA:37887"/>
        <dbReference type="Rhea" id="RHEA-COMP:10415"/>
        <dbReference type="Rhea" id="RHEA-COMP:10416"/>
        <dbReference type="ChEBI" id="CHEBI:15378"/>
        <dbReference type="ChEBI" id="CHEBI:57856"/>
        <dbReference type="ChEBI" id="CHEBI:59789"/>
        <dbReference type="ChEBI" id="CHEBI:74896"/>
        <dbReference type="ChEBI" id="CHEBI:74898"/>
        <dbReference type="EC" id="2.1.1.386"/>
    </reaction>
</comment>
<dbReference type="Gene3D" id="3.40.50.150">
    <property type="entry name" value="Vaccinia Virus protein VP39"/>
    <property type="match status" value="1"/>
</dbReference>
<keyword evidence="8" id="KW-0460">Magnesium</keyword>
<dbReference type="GO" id="GO:0030422">
    <property type="term" value="P:siRNA processing"/>
    <property type="evidence" value="ECO:0007669"/>
    <property type="project" value="TreeGrafter"/>
</dbReference>
<evidence type="ECO:0000256" key="1">
    <source>
        <dbReference type="ARBA" id="ARBA00001946"/>
    </source>
</evidence>
<keyword evidence="6" id="KW-0949">S-adenosyl-L-methionine</keyword>
<dbReference type="InterPro" id="IPR029063">
    <property type="entry name" value="SAM-dependent_MTases_sf"/>
</dbReference>
<evidence type="ECO:0000256" key="8">
    <source>
        <dbReference type="ARBA" id="ARBA00022842"/>
    </source>
</evidence>
<dbReference type="GO" id="GO:0005737">
    <property type="term" value="C:cytoplasm"/>
    <property type="evidence" value="ECO:0007669"/>
    <property type="project" value="TreeGrafter"/>
</dbReference>
<evidence type="ECO:0000256" key="3">
    <source>
        <dbReference type="ARBA" id="ARBA00021330"/>
    </source>
</evidence>
<evidence type="ECO:0000256" key="2">
    <source>
        <dbReference type="ARBA" id="ARBA00009026"/>
    </source>
</evidence>
<name>A0A9N9RPM2_9DIPT</name>
<evidence type="ECO:0000256" key="4">
    <source>
        <dbReference type="ARBA" id="ARBA00022603"/>
    </source>
</evidence>
<keyword evidence="7" id="KW-0479">Metal-binding</keyword>